<dbReference type="InterPro" id="IPR052618">
    <property type="entry name" value="ComplexI_NDUFA12"/>
</dbReference>
<dbReference type="AlphaFoldDB" id="A0ABD3W4U3"/>
<name>A0ABD3W4U3_SINWO</name>
<dbReference type="PANTHER" id="PTHR32470">
    <property type="entry name" value="ADH DEHYDROGENASE [UBIQUINONE] 1 ALPHA SUBCOMPLEX ASSEMBLY FACTOR 2"/>
    <property type="match status" value="1"/>
</dbReference>
<organism evidence="3 4">
    <name type="scientific">Sinanodonta woodiana</name>
    <name type="common">Chinese pond mussel</name>
    <name type="synonym">Anodonta woodiana</name>
    <dbReference type="NCBI Taxonomy" id="1069815"/>
    <lineage>
        <taxon>Eukaryota</taxon>
        <taxon>Metazoa</taxon>
        <taxon>Spiralia</taxon>
        <taxon>Lophotrochozoa</taxon>
        <taxon>Mollusca</taxon>
        <taxon>Bivalvia</taxon>
        <taxon>Autobranchia</taxon>
        <taxon>Heteroconchia</taxon>
        <taxon>Palaeoheterodonta</taxon>
        <taxon>Unionida</taxon>
        <taxon>Unionoidea</taxon>
        <taxon>Unionidae</taxon>
        <taxon>Unioninae</taxon>
        <taxon>Sinanodonta</taxon>
    </lineage>
</organism>
<dbReference type="Proteomes" id="UP001634394">
    <property type="component" value="Unassembled WGS sequence"/>
</dbReference>
<feature type="compositionally biased region" description="Polar residues" evidence="2">
    <location>
        <begin position="113"/>
        <end position="135"/>
    </location>
</feature>
<dbReference type="InterPro" id="IPR007763">
    <property type="entry name" value="NDUFA12"/>
</dbReference>
<accession>A0ABD3W4U3</accession>
<evidence type="ECO:0000256" key="1">
    <source>
        <dbReference type="ARBA" id="ARBA00007355"/>
    </source>
</evidence>
<evidence type="ECO:0000313" key="3">
    <source>
        <dbReference type="EMBL" id="KAL3868899.1"/>
    </source>
</evidence>
<dbReference type="EMBL" id="JBJQND010000008">
    <property type="protein sequence ID" value="KAL3868899.1"/>
    <property type="molecule type" value="Genomic_DNA"/>
</dbReference>
<evidence type="ECO:0000313" key="4">
    <source>
        <dbReference type="Proteomes" id="UP001634394"/>
    </source>
</evidence>
<sequence>MSKRLGYLAQFWQNLKTSLYHSRKQKEYFMGQDQYGNKYFEKKAEPSQNLRGSRYVLPQSKDLFEVPEIPTEWNAWLRHRRVEPPTEEEIEKNFLTMVRTQQRAKELEKTNKEASQTGKENEEQGSQEIKYNQRNFPIYPGFETEPGKKTKKFS</sequence>
<protein>
    <recommendedName>
        <fullName evidence="5">NADH dehydrogenase [ubiquinone] 1 alpha subcomplex assembly factor 2</fullName>
    </recommendedName>
</protein>
<proteinExistence type="inferred from homology"/>
<feature type="compositionally biased region" description="Basic and acidic residues" evidence="2">
    <location>
        <begin position="103"/>
        <end position="112"/>
    </location>
</feature>
<evidence type="ECO:0008006" key="5">
    <source>
        <dbReference type="Google" id="ProtNLM"/>
    </source>
</evidence>
<keyword evidence="4" id="KW-1185">Reference proteome</keyword>
<comment type="caution">
    <text evidence="3">The sequence shown here is derived from an EMBL/GenBank/DDBJ whole genome shotgun (WGS) entry which is preliminary data.</text>
</comment>
<comment type="similarity">
    <text evidence="1">Belongs to the complex I NDUFA12 subunit family.</text>
</comment>
<feature type="region of interest" description="Disordered" evidence="2">
    <location>
        <begin position="101"/>
        <end position="154"/>
    </location>
</feature>
<gene>
    <name evidence="3" type="ORF">ACJMK2_041655</name>
</gene>
<reference evidence="3 4" key="1">
    <citation type="submission" date="2024-11" db="EMBL/GenBank/DDBJ databases">
        <title>Chromosome-level genome assembly of the freshwater bivalve Anodonta woodiana.</title>
        <authorList>
            <person name="Chen X."/>
        </authorList>
    </citation>
    <scope>NUCLEOTIDE SEQUENCE [LARGE SCALE GENOMIC DNA]</scope>
    <source>
        <strain evidence="3">MN2024</strain>
        <tissue evidence="3">Gills</tissue>
    </source>
</reference>
<dbReference type="PANTHER" id="PTHR32470:SF2">
    <property type="entry name" value="NADH DEHYDROGENASE [UBIQUINONE] 1 ALPHA SUBCOMPLEX ASSEMBLY FACTOR 2"/>
    <property type="match status" value="1"/>
</dbReference>
<dbReference type="Pfam" id="PF05071">
    <property type="entry name" value="NDUFA12"/>
    <property type="match status" value="1"/>
</dbReference>
<evidence type="ECO:0000256" key="2">
    <source>
        <dbReference type="SAM" id="MobiDB-lite"/>
    </source>
</evidence>